<dbReference type="STRING" id="930990.A0A067MWZ3"/>
<dbReference type="Gene3D" id="3.40.1190.10">
    <property type="entry name" value="Mur-like, catalytic domain"/>
    <property type="match status" value="1"/>
</dbReference>
<keyword evidence="2" id="KW-0436">Ligase</keyword>
<evidence type="ECO:0000256" key="4">
    <source>
        <dbReference type="ARBA" id="ARBA00022741"/>
    </source>
</evidence>
<evidence type="ECO:0000259" key="7">
    <source>
        <dbReference type="Pfam" id="PF08245"/>
    </source>
</evidence>
<keyword evidence="4" id="KW-0547">Nucleotide-binding</keyword>
<dbReference type="OrthoDB" id="5212574at2759"/>
<dbReference type="InterPro" id="IPR036615">
    <property type="entry name" value="Mur_ligase_C_dom_sf"/>
</dbReference>
<dbReference type="HOGENOM" id="CLU_015869_2_0_1"/>
<dbReference type="InterPro" id="IPR001645">
    <property type="entry name" value="Folylpolyglutamate_synth"/>
</dbReference>
<dbReference type="SUPFAM" id="SSF53244">
    <property type="entry name" value="MurD-like peptide ligases, peptide-binding domain"/>
    <property type="match status" value="1"/>
</dbReference>
<feature type="domain" description="Mur ligase central" evidence="7">
    <location>
        <begin position="36"/>
        <end position="180"/>
    </location>
</feature>
<keyword evidence="6" id="KW-0460">Magnesium</keyword>
<protein>
    <recommendedName>
        <fullName evidence="7">Mur ligase central domain-containing protein</fullName>
    </recommendedName>
</protein>
<keyword evidence="9" id="KW-1185">Reference proteome</keyword>
<proteinExistence type="inferred from homology"/>
<evidence type="ECO:0000313" key="8">
    <source>
        <dbReference type="EMBL" id="KDQ20258.1"/>
    </source>
</evidence>
<dbReference type="Proteomes" id="UP000027195">
    <property type="component" value="Unassembled WGS sequence"/>
</dbReference>
<dbReference type="PROSITE" id="PS01012">
    <property type="entry name" value="FOLYLPOLYGLU_SYNT_2"/>
    <property type="match status" value="1"/>
</dbReference>
<dbReference type="InterPro" id="IPR018109">
    <property type="entry name" value="Folylpolyglutamate_synth_CS"/>
</dbReference>
<dbReference type="InterPro" id="IPR036565">
    <property type="entry name" value="Mur-like_cat_sf"/>
</dbReference>
<dbReference type="EMBL" id="KL198018">
    <property type="protein sequence ID" value="KDQ20258.1"/>
    <property type="molecule type" value="Genomic_DNA"/>
</dbReference>
<dbReference type="Gene3D" id="3.90.190.20">
    <property type="entry name" value="Mur ligase, C-terminal domain"/>
    <property type="match status" value="1"/>
</dbReference>
<evidence type="ECO:0000256" key="3">
    <source>
        <dbReference type="ARBA" id="ARBA00022723"/>
    </source>
</evidence>
<evidence type="ECO:0000256" key="1">
    <source>
        <dbReference type="ARBA" id="ARBA00008276"/>
    </source>
</evidence>
<keyword evidence="3" id="KW-0479">Metal-binding</keyword>
<dbReference type="GO" id="GO:0005739">
    <property type="term" value="C:mitochondrion"/>
    <property type="evidence" value="ECO:0007669"/>
    <property type="project" value="TreeGrafter"/>
</dbReference>
<accession>A0A067MWZ3</accession>
<dbReference type="PANTHER" id="PTHR11136">
    <property type="entry name" value="FOLYLPOLYGLUTAMATE SYNTHASE-RELATED"/>
    <property type="match status" value="1"/>
</dbReference>
<dbReference type="InterPro" id="IPR013221">
    <property type="entry name" value="Mur_ligase_cen"/>
</dbReference>
<dbReference type="AlphaFoldDB" id="A0A067MWZ3"/>
<dbReference type="GO" id="GO:0046872">
    <property type="term" value="F:metal ion binding"/>
    <property type="evidence" value="ECO:0007669"/>
    <property type="project" value="UniProtKB-KW"/>
</dbReference>
<evidence type="ECO:0000313" key="9">
    <source>
        <dbReference type="Proteomes" id="UP000027195"/>
    </source>
</evidence>
<dbReference type="GO" id="GO:0005524">
    <property type="term" value="F:ATP binding"/>
    <property type="evidence" value="ECO:0007669"/>
    <property type="project" value="UniProtKB-KW"/>
</dbReference>
<dbReference type="GO" id="GO:0005829">
    <property type="term" value="C:cytosol"/>
    <property type="evidence" value="ECO:0007669"/>
    <property type="project" value="TreeGrafter"/>
</dbReference>
<dbReference type="PIRSF" id="PIRSF001563">
    <property type="entry name" value="Folylpolyglu_synth"/>
    <property type="match status" value="1"/>
</dbReference>
<dbReference type="FunCoup" id="A0A067MWZ3">
    <property type="interactions" value="193"/>
</dbReference>
<evidence type="ECO:0000256" key="6">
    <source>
        <dbReference type="ARBA" id="ARBA00022842"/>
    </source>
</evidence>
<dbReference type="InParanoid" id="A0A067MWZ3"/>
<dbReference type="GO" id="GO:0004326">
    <property type="term" value="F:tetrahydrofolylpolyglutamate synthase activity"/>
    <property type="evidence" value="ECO:0007669"/>
    <property type="project" value="InterPro"/>
</dbReference>
<evidence type="ECO:0000256" key="2">
    <source>
        <dbReference type="ARBA" id="ARBA00022598"/>
    </source>
</evidence>
<organism evidence="8 9">
    <name type="scientific">Botryobasidium botryosum (strain FD-172 SS1)</name>
    <dbReference type="NCBI Taxonomy" id="930990"/>
    <lineage>
        <taxon>Eukaryota</taxon>
        <taxon>Fungi</taxon>
        <taxon>Dikarya</taxon>
        <taxon>Basidiomycota</taxon>
        <taxon>Agaricomycotina</taxon>
        <taxon>Agaricomycetes</taxon>
        <taxon>Cantharellales</taxon>
        <taxon>Botryobasidiaceae</taxon>
        <taxon>Botryobasidium</taxon>
    </lineage>
</organism>
<dbReference type="NCBIfam" id="TIGR01499">
    <property type="entry name" value="folC"/>
    <property type="match status" value="1"/>
</dbReference>
<dbReference type="UniPathway" id="UPA00850"/>
<reference evidence="9" key="1">
    <citation type="journal article" date="2014" name="Proc. Natl. Acad. Sci. U.S.A.">
        <title>Extensive sampling of basidiomycete genomes demonstrates inadequacy of the white-rot/brown-rot paradigm for wood decay fungi.</title>
        <authorList>
            <person name="Riley R."/>
            <person name="Salamov A.A."/>
            <person name="Brown D.W."/>
            <person name="Nagy L.G."/>
            <person name="Floudas D."/>
            <person name="Held B.W."/>
            <person name="Levasseur A."/>
            <person name="Lombard V."/>
            <person name="Morin E."/>
            <person name="Otillar R."/>
            <person name="Lindquist E.A."/>
            <person name="Sun H."/>
            <person name="LaButti K.M."/>
            <person name="Schmutz J."/>
            <person name="Jabbour D."/>
            <person name="Luo H."/>
            <person name="Baker S.E."/>
            <person name="Pisabarro A.G."/>
            <person name="Walton J.D."/>
            <person name="Blanchette R.A."/>
            <person name="Henrissat B."/>
            <person name="Martin F."/>
            <person name="Cullen D."/>
            <person name="Hibbett D.S."/>
            <person name="Grigoriev I.V."/>
        </authorList>
    </citation>
    <scope>NUCLEOTIDE SEQUENCE [LARGE SCALE GENOMIC DNA]</scope>
    <source>
        <strain evidence="9">FD-172 SS1</strain>
    </source>
</reference>
<dbReference type="GO" id="GO:0008841">
    <property type="term" value="F:dihydrofolate synthase activity"/>
    <property type="evidence" value="ECO:0007669"/>
    <property type="project" value="TreeGrafter"/>
</dbReference>
<dbReference type="Pfam" id="PF08245">
    <property type="entry name" value="Mur_ligase_M"/>
    <property type="match status" value="1"/>
</dbReference>
<name>A0A067MWZ3_BOTB1</name>
<keyword evidence="5" id="KW-0067">ATP-binding</keyword>
<sequence>MTSSETTKQTKIDLSLDRIRTLQAHLPPYTRPTIHIAGTNGKGSTVALLASIFQQAGFRTGTFNSPHLLSPRDSIKLSGEPISEGELLRISESVSTVDTLHGTNVSNFELLTATALAALEEAQVDVAIVEVGMGGRRDSTNILPTPCILASAITNIALDHQEYLGNTIADIAREKAGIVRFGRVVVVGEQSGDEVFGVVREIAASVGAGVVLSPAVIERPWDEATDGPLPPPFSLDPFRPPTPQSVETDLPLSKTSIKFLLSLQGAHQRENAAVALALIDVLRTHPACHFPNIGRQITDEHIRAGLREAKWPGRLEWIHVPITAANPGFTHLLVDGAHNAASAHTLRSYISSLPLPQSAPTTFILALSHSASKTPASVLTPLLREGDRVALVRFSPVAGMPWVHPVDPVEMKETVRSLVGDLEGVVEVIPGGTLAGGLEWAERTTPKGGLVVLAGSLYLVADLYRWLDRAS</sequence>
<gene>
    <name evidence="8" type="ORF">BOTBODRAFT_62574</name>
</gene>
<dbReference type="SUPFAM" id="SSF53623">
    <property type="entry name" value="MurD-like peptide ligases, catalytic domain"/>
    <property type="match status" value="1"/>
</dbReference>
<evidence type="ECO:0000256" key="5">
    <source>
        <dbReference type="ARBA" id="ARBA00022840"/>
    </source>
</evidence>
<dbReference type="PANTHER" id="PTHR11136:SF0">
    <property type="entry name" value="DIHYDROFOLATE SYNTHETASE-RELATED"/>
    <property type="match status" value="1"/>
</dbReference>
<comment type="similarity">
    <text evidence="1">Belongs to the folylpolyglutamate synthase family.</text>
</comment>